<sequence>MKNKNTQAFGSLKRLILVIRLTSGLSLILQTTDGKVFILCNMSFPPKLWSTKESGCCLIGAKIKGVTLLFLICFMHWNPL</sequence>
<feature type="signal peptide" evidence="1">
    <location>
        <begin position="1"/>
        <end position="24"/>
    </location>
</feature>
<accession>A0A059AMX7</accession>
<dbReference type="Gramene" id="KCW54750">
    <property type="protein sequence ID" value="KCW54750"/>
    <property type="gene ID" value="EUGRSUZ_I00701"/>
</dbReference>
<gene>
    <name evidence="2" type="ORF">EUGRSUZ_I00701</name>
</gene>
<proteinExistence type="predicted"/>
<protein>
    <recommendedName>
        <fullName evidence="3">MADS-box domain-containing protein</fullName>
    </recommendedName>
</protein>
<evidence type="ECO:0000256" key="1">
    <source>
        <dbReference type="SAM" id="SignalP"/>
    </source>
</evidence>
<dbReference type="AlphaFoldDB" id="A0A059AMX7"/>
<evidence type="ECO:0000313" key="2">
    <source>
        <dbReference type="EMBL" id="KCW54750.1"/>
    </source>
</evidence>
<keyword evidence="1" id="KW-0732">Signal</keyword>
<reference evidence="2" key="1">
    <citation type="submission" date="2013-07" db="EMBL/GenBank/DDBJ databases">
        <title>The genome of Eucalyptus grandis.</title>
        <authorList>
            <person name="Schmutz J."/>
            <person name="Hayes R."/>
            <person name="Myburg A."/>
            <person name="Tuskan G."/>
            <person name="Grattapaglia D."/>
            <person name="Rokhsar D.S."/>
        </authorList>
    </citation>
    <scope>NUCLEOTIDE SEQUENCE</scope>
    <source>
        <tissue evidence="2">Leaf extractions</tissue>
    </source>
</reference>
<feature type="chain" id="PRO_5001567949" description="MADS-box domain-containing protein" evidence="1">
    <location>
        <begin position="25"/>
        <end position="80"/>
    </location>
</feature>
<organism evidence="2">
    <name type="scientific">Eucalyptus grandis</name>
    <name type="common">Flooded gum</name>
    <dbReference type="NCBI Taxonomy" id="71139"/>
    <lineage>
        <taxon>Eukaryota</taxon>
        <taxon>Viridiplantae</taxon>
        <taxon>Streptophyta</taxon>
        <taxon>Embryophyta</taxon>
        <taxon>Tracheophyta</taxon>
        <taxon>Spermatophyta</taxon>
        <taxon>Magnoliopsida</taxon>
        <taxon>eudicotyledons</taxon>
        <taxon>Gunneridae</taxon>
        <taxon>Pentapetalae</taxon>
        <taxon>rosids</taxon>
        <taxon>malvids</taxon>
        <taxon>Myrtales</taxon>
        <taxon>Myrtaceae</taxon>
        <taxon>Myrtoideae</taxon>
        <taxon>Eucalypteae</taxon>
        <taxon>Eucalyptus</taxon>
    </lineage>
</organism>
<name>A0A059AMX7_EUCGR</name>
<dbReference type="EMBL" id="KK198761">
    <property type="protein sequence ID" value="KCW54750.1"/>
    <property type="molecule type" value="Genomic_DNA"/>
</dbReference>
<dbReference type="InParanoid" id="A0A059AMX7"/>
<evidence type="ECO:0008006" key="3">
    <source>
        <dbReference type="Google" id="ProtNLM"/>
    </source>
</evidence>